<dbReference type="GO" id="GO:0005737">
    <property type="term" value="C:cytoplasm"/>
    <property type="evidence" value="ECO:0007669"/>
    <property type="project" value="TreeGrafter"/>
</dbReference>
<feature type="signal peptide" evidence="13">
    <location>
        <begin position="1"/>
        <end position="19"/>
    </location>
</feature>
<evidence type="ECO:0000256" key="4">
    <source>
        <dbReference type="ARBA" id="ARBA00022670"/>
    </source>
</evidence>
<dbReference type="CDD" id="cd09601">
    <property type="entry name" value="M1_APN-Q_like"/>
    <property type="match status" value="1"/>
</dbReference>
<evidence type="ECO:0000259" key="15">
    <source>
        <dbReference type="Pfam" id="PF11838"/>
    </source>
</evidence>
<evidence type="ECO:0000256" key="3">
    <source>
        <dbReference type="ARBA" id="ARBA00022438"/>
    </source>
</evidence>
<dbReference type="EMBL" id="MPSB01000012">
    <property type="protein sequence ID" value="ONF95395.1"/>
    <property type="molecule type" value="Genomic_DNA"/>
</dbReference>
<organism evidence="17 18">
    <name type="scientific">Sphingomonas jeddahensis</name>
    <dbReference type="NCBI Taxonomy" id="1915074"/>
    <lineage>
        <taxon>Bacteria</taxon>
        <taxon>Pseudomonadati</taxon>
        <taxon>Pseudomonadota</taxon>
        <taxon>Alphaproteobacteria</taxon>
        <taxon>Sphingomonadales</taxon>
        <taxon>Sphingomonadaceae</taxon>
        <taxon>Sphingomonas</taxon>
    </lineage>
</organism>
<evidence type="ECO:0000313" key="17">
    <source>
        <dbReference type="EMBL" id="ONF95395.1"/>
    </source>
</evidence>
<dbReference type="Gene3D" id="1.10.390.10">
    <property type="entry name" value="Neutral Protease Domain 2"/>
    <property type="match status" value="1"/>
</dbReference>
<dbReference type="InterPro" id="IPR024571">
    <property type="entry name" value="ERAP1-like_C_dom"/>
</dbReference>
<feature type="domain" description="Peptidase M1 membrane alanine aminopeptidase" evidence="14">
    <location>
        <begin position="266"/>
        <end position="473"/>
    </location>
</feature>
<evidence type="ECO:0000256" key="2">
    <source>
        <dbReference type="ARBA" id="ARBA00010136"/>
    </source>
</evidence>
<reference evidence="17 18" key="1">
    <citation type="submission" date="2016-11" db="EMBL/GenBank/DDBJ databases">
        <title>Genome sequence of Sphingomonas jeddahensis G39.</title>
        <authorList>
            <person name="Poehlein A."/>
            <person name="Wuebbeler J.H."/>
            <person name="Steinbuechel A."/>
            <person name="Daniel R."/>
        </authorList>
    </citation>
    <scope>NUCLEOTIDE SEQUENCE [LARGE SCALE GENOMIC DNA]</scope>
    <source>
        <strain evidence="17 18">G39</strain>
    </source>
</reference>
<dbReference type="GO" id="GO:0016020">
    <property type="term" value="C:membrane"/>
    <property type="evidence" value="ECO:0007669"/>
    <property type="project" value="TreeGrafter"/>
</dbReference>
<feature type="active site" description="Proton acceptor" evidence="9">
    <location>
        <position position="332"/>
    </location>
</feature>
<feature type="binding site" evidence="10">
    <location>
        <position position="335"/>
    </location>
    <ligand>
        <name>Zn(2+)</name>
        <dbReference type="ChEBI" id="CHEBI:29105"/>
        <note>catalytic</note>
    </ligand>
</feature>
<feature type="chain" id="PRO_5012120954" description="Aminopeptidase" evidence="13">
    <location>
        <begin position="20"/>
        <end position="886"/>
    </location>
</feature>
<keyword evidence="4 12" id="KW-0645">Protease</keyword>
<comment type="cofactor">
    <cofactor evidence="10 12">
        <name>Zn(2+)</name>
        <dbReference type="ChEBI" id="CHEBI:29105"/>
    </cofactor>
    <text evidence="10 12">Binds 1 zinc ion per subunit.</text>
</comment>
<dbReference type="STRING" id="1915074.SPHI_24870"/>
<gene>
    <name evidence="17" type="primary">pepN_2</name>
    <name evidence="17" type="ORF">SPHI_24870</name>
</gene>
<keyword evidence="13" id="KW-0732">Signal</keyword>
<dbReference type="Pfam" id="PF17900">
    <property type="entry name" value="Peptidase_M1_N"/>
    <property type="match status" value="1"/>
</dbReference>
<dbReference type="RefSeq" id="WP_076745259.1">
    <property type="nucleotide sequence ID" value="NZ_MPSB01000012.1"/>
</dbReference>
<feature type="domain" description="Aminopeptidase N-like N-terminal" evidence="16">
    <location>
        <begin position="46"/>
        <end position="220"/>
    </location>
</feature>
<dbReference type="AlphaFoldDB" id="A0A1V2ESD7"/>
<dbReference type="GO" id="GO:0016285">
    <property type="term" value="F:alanyl aminopeptidase activity"/>
    <property type="evidence" value="ECO:0007669"/>
    <property type="project" value="UniProtKB-EC"/>
</dbReference>
<dbReference type="Pfam" id="PF11838">
    <property type="entry name" value="ERAP1_C"/>
    <property type="match status" value="1"/>
</dbReference>
<evidence type="ECO:0000256" key="12">
    <source>
        <dbReference type="RuleBase" id="RU364040"/>
    </source>
</evidence>
<comment type="caution">
    <text evidence="17">The sequence shown here is derived from an EMBL/GenBank/DDBJ whole genome shotgun (WGS) entry which is preliminary data.</text>
</comment>
<evidence type="ECO:0000256" key="13">
    <source>
        <dbReference type="SAM" id="SignalP"/>
    </source>
</evidence>
<evidence type="ECO:0000256" key="7">
    <source>
        <dbReference type="ARBA" id="ARBA00022833"/>
    </source>
</evidence>
<dbReference type="GO" id="GO:0005615">
    <property type="term" value="C:extracellular space"/>
    <property type="evidence" value="ECO:0007669"/>
    <property type="project" value="TreeGrafter"/>
</dbReference>
<accession>A0A1V2ESD7</accession>
<dbReference type="PRINTS" id="PR00756">
    <property type="entry name" value="ALADIPTASE"/>
</dbReference>
<dbReference type="GO" id="GO:0042277">
    <property type="term" value="F:peptide binding"/>
    <property type="evidence" value="ECO:0007669"/>
    <property type="project" value="TreeGrafter"/>
</dbReference>
<keyword evidence="8 12" id="KW-0482">Metalloprotease</keyword>
<comment type="catalytic activity">
    <reaction evidence="1">
        <text>Release of an N-terminal amino acid, Xaa-|-Yaa- from a peptide, amide or arylamide. Xaa is preferably Ala, but may be most amino acids including Pro (slow action). When a terminal hydrophobic residue is followed by a prolyl residue, the two may be released as an intact Xaa-Pro dipeptide.</text>
        <dbReference type="EC" id="3.4.11.2"/>
    </reaction>
</comment>
<dbReference type="PANTHER" id="PTHR11533">
    <property type="entry name" value="PROTEASE M1 ZINC METALLOPROTEASE"/>
    <property type="match status" value="1"/>
</dbReference>
<dbReference type="GO" id="GO:0043171">
    <property type="term" value="P:peptide catabolic process"/>
    <property type="evidence" value="ECO:0007669"/>
    <property type="project" value="TreeGrafter"/>
</dbReference>
<dbReference type="Proteomes" id="UP000188729">
    <property type="component" value="Unassembled WGS sequence"/>
</dbReference>
<evidence type="ECO:0000256" key="6">
    <source>
        <dbReference type="ARBA" id="ARBA00022801"/>
    </source>
</evidence>
<keyword evidence="3 12" id="KW-0031">Aminopeptidase</keyword>
<dbReference type="InterPro" id="IPR027268">
    <property type="entry name" value="Peptidase_M4/M1_CTD_sf"/>
</dbReference>
<evidence type="ECO:0000259" key="14">
    <source>
        <dbReference type="Pfam" id="PF01433"/>
    </source>
</evidence>
<evidence type="ECO:0000256" key="10">
    <source>
        <dbReference type="PIRSR" id="PIRSR634016-3"/>
    </source>
</evidence>
<feature type="binding site" evidence="10">
    <location>
        <position position="331"/>
    </location>
    <ligand>
        <name>Zn(2+)</name>
        <dbReference type="ChEBI" id="CHEBI:29105"/>
        <note>catalytic</note>
    </ligand>
</feature>
<dbReference type="Gene3D" id="1.25.50.20">
    <property type="match status" value="1"/>
</dbReference>
<keyword evidence="18" id="KW-1185">Reference proteome</keyword>
<dbReference type="InterPro" id="IPR042097">
    <property type="entry name" value="Aminopeptidase_N-like_N_sf"/>
</dbReference>
<dbReference type="Gene3D" id="2.60.40.1910">
    <property type="match status" value="1"/>
</dbReference>
<dbReference type="InterPro" id="IPR014782">
    <property type="entry name" value="Peptidase_M1_dom"/>
</dbReference>
<dbReference type="InterPro" id="IPR034016">
    <property type="entry name" value="M1_APN-typ"/>
</dbReference>
<dbReference type="Pfam" id="PF01433">
    <property type="entry name" value="Peptidase_M1"/>
    <property type="match status" value="1"/>
</dbReference>
<dbReference type="SUPFAM" id="SSF55486">
    <property type="entry name" value="Metalloproteases ('zincins'), catalytic domain"/>
    <property type="match status" value="1"/>
</dbReference>
<sequence length="886" mass="94151">MRAILLATVASLLSTGAWAQAQPAAPVAITADPAAPKGRLSDAATPTAYRLDFTIRPSMETFSGHGEIDATVKAATTRLYLHGRDLAVKASARVAGKTIPATFTQVDKTGTARLDFAQPLPAGTVTLVFDWTGSFGDSASGLYRIKVADQWYSWTQFESIDARAAFPSFDEPGFKTPFTVSITTDRGSKAVSNAPETGVTRVGALEKHQFAATRPLPTYLVALVTGPFVHAMATVPPTPERAAPLPLGAVLTQAHKDKTAYVQAETPRIVSLLEKYFGTPFPFPKLDQIGSPVMPGAMENAGADIYGDGIIALAPDAPVSQKKLFGMVVAHELAHQWFGDLVSPVWWDDLWLNESFANWMGFRIGGEWRPELNIGVGGLEEGFTAMNTDSLTVGRPIHQPIAENSQIDSAFDGITYGKGGHVIAMIAAYLGDEKFRDGVRLHLKRHPYGNAATPDFFKSLADAAQDPRVVTAMQSFVDQQGVPLISLKRQGNQLVATQSRYTFIGQQQQPTKWTVPFCYSVDATRACQLLDGQTATFAAPAGTGALMPNAGGTGYYRFDLEPAEWDRLIATFASLPGAEAIAASDSLWASFRAGRASADRVLAGTVAMAGNADSNAALDGGQRLAGLHRRGVIPATAVPAYRAFLDRTFAPRLTALGFDPAAGAHASDDPDRQKLRADIVALLAGEAQDKALLAKLGGAAERYLGGDRAALDVTYLGDGFGAIVQAGGLPAAKRIMEVGLASEEPVVRDAAFGAVADSGRVDVATWFFGFDDKRLRSLDRANLAQRLAQGPGTVEITGDWFITNIDKVLNSANGIFAGRIARTFALQCGIDRAAKIDAGVGKQIRAAGAGVLDYDRTLENIRLCGALRDAKSAELGTALTRAVAKR</sequence>
<dbReference type="GO" id="GO:0070006">
    <property type="term" value="F:metalloaminopeptidase activity"/>
    <property type="evidence" value="ECO:0007669"/>
    <property type="project" value="TreeGrafter"/>
</dbReference>
<protein>
    <recommendedName>
        <fullName evidence="12">Aminopeptidase</fullName>
        <ecNumber evidence="12">3.4.11.-</ecNumber>
    </recommendedName>
</protein>
<comment type="similarity">
    <text evidence="2 12">Belongs to the peptidase M1 family.</text>
</comment>
<keyword evidence="7 10" id="KW-0862">Zinc</keyword>
<name>A0A1V2ESD7_9SPHN</name>
<dbReference type="InterPro" id="IPR001930">
    <property type="entry name" value="Peptidase_M1"/>
</dbReference>
<evidence type="ECO:0000313" key="18">
    <source>
        <dbReference type="Proteomes" id="UP000188729"/>
    </source>
</evidence>
<evidence type="ECO:0000256" key="11">
    <source>
        <dbReference type="PIRSR" id="PIRSR634016-4"/>
    </source>
</evidence>
<dbReference type="Gene3D" id="2.60.40.1730">
    <property type="entry name" value="tricorn interacting facor f3 domain"/>
    <property type="match status" value="1"/>
</dbReference>
<evidence type="ECO:0000256" key="1">
    <source>
        <dbReference type="ARBA" id="ARBA00000098"/>
    </source>
</evidence>
<feature type="binding site" evidence="10">
    <location>
        <position position="354"/>
    </location>
    <ligand>
        <name>Zn(2+)</name>
        <dbReference type="ChEBI" id="CHEBI:29105"/>
        <note>catalytic</note>
    </ligand>
</feature>
<dbReference type="EC" id="3.4.11.-" evidence="12"/>
<dbReference type="InterPro" id="IPR050344">
    <property type="entry name" value="Peptidase_M1_aminopeptidases"/>
</dbReference>
<evidence type="ECO:0000256" key="8">
    <source>
        <dbReference type="ARBA" id="ARBA00023049"/>
    </source>
</evidence>
<keyword evidence="5 10" id="KW-0479">Metal-binding</keyword>
<dbReference type="OrthoDB" id="100605at2"/>
<dbReference type="PANTHER" id="PTHR11533:SF174">
    <property type="entry name" value="PUROMYCIN-SENSITIVE AMINOPEPTIDASE-RELATED"/>
    <property type="match status" value="1"/>
</dbReference>
<evidence type="ECO:0000256" key="5">
    <source>
        <dbReference type="ARBA" id="ARBA00022723"/>
    </source>
</evidence>
<dbReference type="SUPFAM" id="SSF63737">
    <property type="entry name" value="Leukotriene A4 hydrolase N-terminal domain"/>
    <property type="match status" value="1"/>
</dbReference>
<evidence type="ECO:0000256" key="9">
    <source>
        <dbReference type="PIRSR" id="PIRSR634016-1"/>
    </source>
</evidence>
<feature type="site" description="Transition state stabilizer" evidence="11">
    <location>
        <position position="416"/>
    </location>
</feature>
<dbReference type="GO" id="GO:0008270">
    <property type="term" value="F:zinc ion binding"/>
    <property type="evidence" value="ECO:0007669"/>
    <property type="project" value="UniProtKB-UniRule"/>
</dbReference>
<feature type="domain" description="ERAP1-like C-terminal" evidence="15">
    <location>
        <begin position="547"/>
        <end position="824"/>
    </location>
</feature>
<keyword evidence="6 12" id="KW-0378">Hydrolase</keyword>
<dbReference type="GO" id="GO:0006508">
    <property type="term" value="P:proteolysis"/>
    <property type="evidence" value="ECO:0007669"/>
    <property type="project" value="UniProtKB-KW"/>
</dbReference>
<proteinExistence type="inferred from homology"/>
<dbReference type="InterPro" id="IPR045357">
    <property type="entry name" value="Aminopeptidase_N-like_N"/>
</dbReference>
<evidence type="ECO:0000259" key="16">
    <source>
        <dbReference type="Pfam" id="PF17900"/>
    </source>
</evidence>